<dbReference type="Proteomes" id="UP001451303">
    <property type="component" value="Unassembled WGS sequence"/>
</dbReference>
<accession>A0ABR3DJ30</accession>
<organism evidence="1 2">
    <name type="scientific">Neurospora intermedia</name>
    <dbReference type="NCBI Taxonomy" id="5142"/>
    <lineage>
        <taxon>Eukaryota</taxon>
        <taxon>Fungi</taxon>
        <taxon>Dikarya</taxon>
        <taxon>Ascomycota</taxon>
        <taxon>Pezizomycotina</taxon>
        <taxon>Sordariomycetes</taxon>
        <taxon>Sordariomycetidae</taxon>
        <taxon>Sordariales</taxon>
        <taxon>Sordariaceae</taxon>
        <taxon>Neurospora</taxon>
    </lineage>
</organism>
<protein>
    <submittedName>
        <fullName evidence="1">Uncharacterized protein</fullName>
    </submittedName>
</protein>
<gene>
    <name evidence="1" type="ORF">QR685DRAFT_439382</name>
</gene>
<evidence type="ECO:0000313" key="1">
    <source>
        <dbReference type="EMBL" id="KAL0472681.1"/>
    </source>
</evidence>
<sequence>VTKSESMLRVLKRRNFAGKNKNFNNRCYPADRSTFLRFLGIGTFGVGARRLSYTFGCRTNV</sequence>
<keyword evidence="2" id="KW-1185">Reference proteome</keyword>
<dbReference type="EMBL" id="JAVLET010000003">
    <property type="protein sequence ID" value="KAL0472681.1"/>
    <property type="molecule type" value="Genomic_DNA"/>
</dbReference>
<name>A0ABR3DJ30_NEUIN</name>
<reference evidence="1 2" key="1">
    <citation type="submission" date="2023-09" db="EMBL/GenBank/DDBJ databases">
        <title>Multi-omics analysis of a traditional fermented food reveals byproduct-associated fungal strains for waste-to-food upcycling.</title>
        <authorList>
            <consortium name="Lawrence Berkeley National Laboratory"/>
            <person name="Rekdal V.M."/>
            <person name="Villalobos-Escobedo J.M."/>
            <person name="Rodriguez-Valeron N."/>
            <person name="Garcia M.O."/>
            <person name="Vasquez D.P."/>
            <person name="Damayanti I."/>
            <person name="Sorensen P.M."/>
            <person name="Baidoo E.E."/>
            <person name="De Carvalho A.C."/>
            <person name="Riley R."/>
            <person name="Lipzen A."/>
            <person name="He G."/>
            <person name="Yan M."/>
            <person name="Haridas S."/>
            <person name="Daum C."/>
            <person name="Yoshinaga Y."/>
            <person name="Ng V."/>
            <person name="Grigoriev I.V."/>
            <person name="Munk R."/>
            <person name="Nuraida L."/>
            <person name="Wijaya C.H."/>
            <person name="Morales P.-C."/>
            <person name="Keasling J.D."/>
        </authorList>
    </citation>
    <scope>NUCLEOTIDE SEQUENCE [LARGE SCALE GENOMIC DNA]</scope>
    <source>
        <strain evidence="1 2">FGSC 2613</strain>
    </source>
</reference>
<evidence type="ECO:0000313" key="2">
    <source>
        <dbReference type="Proteomes" id="UP001451303"/>
    </source>
</evidence>
<comment type="caution">
    <text evidence="1">The sequence shown here is derived from an EMBL/GenBank/DDBJ whole genome shotgun (WGS) entry which is preliminary data.</text>
</comment>
<proteinExistence type="predicted"/>
<feature type="non-terminal residue" evidence="1">
    <location>
        <position position="1"/>
    </location>
</feature>